<reference evidence="2 3" key="1">
    <citation type="submission" date="2015-11" db="EMBL/GenBank/DDBJ databases">
        <title>Genome sequence of Pyrodictium occultum PL-19, a marine hyperthermophilic archaeon isolated from Volcano, Italy.</title>
        <authorList>
            <person name="Utturkar S."/>
            <person name="Huber H."/>
            <person name="Leptihn S."/>
            <person name="Brown S."/>
            <person name="Stetter K.O."/>
            <person name="Podar M."/>
        </authorList>
    </citation>
    <scope>NUCLEOTIDE SEQUENCE [LARGE SCALE GENOMIC DNA]</scope>
    <source>
        <strain evidence="2 3">PL-19</strain>
    </source>
</reference>
<dbReference type="InterPro" id="IPR027271">
    <property type="entry name" value="Acetolactate_synth/TF_NikR_C"/>
</dbReference>
<dbReference type="SUPFAM" id="SSF55021">
    <property type="entry name" value="ACT-like"/>
    <property type="match status" value="1"/>
</dbReference>
<evidence type="ECO:0000259" key="1">
    <source>
        <dbReference type="Pfam" id="PF08753"/>
    </source>
</evidence>
<dbReference type="Pfam" id="PF08753">
    <property type="entry name" value="NikR_C"/>
    <property type="match status" value="1"/>
</dbReference>
<dbReference type="EMBL" id="LNTB01000001">
    <property type="protein sequence ID" value="KSW12432.1"/>
    <property type="molecule type" value="Genomic_DNA"/>
</dbReference>
<accession>A0A0V8RWK7</accession>
<organism evidence="2 3">
    <name type="scientific">Pyrodictium occultum</name>
    <dbReference type="NCBI Taxonomy" id="2309"/>
    <lineage>
        <taxon>Archaea</taxon>
        <taxon>Thermoproteota</taxon>
        <taxon>Thermoprotei</taxon>
        <taxon>Desulfurococcales</taxon>
        <taxon>Pyrodictiaceae</taxon>
        <taxon>Pyrodictium</taxon>
    </lineage>
</organism>
<sequence>MIEQFEASNSLEGKRAWIIATVVCHEETSAERRVIGVIHRYLHLVRSFHHQLLDEKHCINIAVAAASATELRPLMEELRRIRGVERVMLLPV</sequence>
<name>A0A0V8RWK7_PYROC</name>
<dbReference type="OrthoDB" id="25654at2157"/>
<proteinExistence type="predicted"/>
<evidence type="ECO:0000313" key="2">
    <source>
        <dbReference type="EMBL" id="KSW12432.1"/>
    </source>
</evidence>
<dbReference type="Gene3D" id="3.30.70.1150">
    <property type="entry name" value="ACT-like. Chain A, domain 2"/>
    <property type="match status" value="1"/>
</dbReference>
<evidence type="ECO:0000313" key="3">
    <source>
        <dbReference type="Proteomes" id="UP000053352"/>
    </source>
</evidence>
<dbReference type="InterPro" id="IPR014864">
    <property type="entry name" value="TF_NikR_Ni-bd_C"/>
</dbReference>
<keyword evidence="3" id="KW-1185">Reference proteome</keyword>
<dbReference type="RefSeq" id="WP_058371116.1">
    <property type="nucleotide sequence ID" value="NZ_LNTB01000001.1"/>
</dbReference>
<dbReference type="AlphaFoldDB" id="A0A0V8RWK7"/>
<dbReference type="InterPro" id="IPR045865">
    <property type="entry name" value="ACT-like_dom_sf"/>
</dbReference>
<protein>
    <recommendedName>
        <fullName evidence="1">Transcription factor NikR nickel binding C-terminal domain-containing protein</fullName>
    </recommendedName>
</protein>
<gene>
    <name evidence="2" type="ORF">CF15_06815</name>
</gene>
<dbReference type="Proteomes" id="UP000053352">
    <property type="component" value="Unassembled WGS sequence"/>
</dbReference>
<feature type="domain" description="Transcription factor NikR nickel binding C-terminal" evidence="1">
    <location>
        <begin position="21"/>
        <end position="89"/>
    </location>
</feature>
<comment type="caution">
    <text evidence="2">The sequence shown here is derived from an EMBL/GenBank/DDBJ whole genome shotgun (WGS) entry which is preliminary data.</text>
</comment>